<dbReference type="SMART" id="SM00355">
    <property type="entry name" value="ZnF_C2H2"/>
    <property type="match status" value="32"/>
</dbReference>
<dbReference type="PROSITE" id="PS50157">
    <property type="entry name" value="ZINC_FINGER_C2H2_2"/>
    <property type="match status" value="25"/>
</dbReference>
<feature type="domain" description="C2H2-type" evidence="16">
    <location>
        <begin position="533"/>
        <end position="560"/>
    </location>
</feature>
<feature type="compositionally biased region" description="Basic and acidic residues" evidence="15">
    <location>
        <begin position="171"/>
        <end position="184"/>
    </location>
</feature>
<feature type="domain" description="C2H2-type" evidence="16">
    <location>
        <begin position="410"/>
        <end position="437"/>
    </location>
</feature>
<evidence type="ECO:0000256" key="13">
    <source>
        <dbReference type="PROSITE-ProRule" id="PRU00042"/>
    </source>
</evidence>
<feature type="domain" description="C2H2-type" evidence="16">
    <location>
        <begin position="963"/>
        <end position="990"/>
    </location>
</feature>
<dbReference type="GO" id="GO:0006357">
    <property type="term" value="P:regulation of transcription by RNA polymerase II"/>
    <property type="evidence" value="ECO:0007669"/>
    <property type="project" value="UniProtKB-ARBA"/>
</dbReference>
<dbReference type="PANTHER" id="PTHR16515:SF49">
    <property type="entry name" value="GASTRULA ZINC FINGER PROTEIN XLCGF49.1-LIKE-RELATED"/>
    <property type="match status" value="1"/>
</dbReference>
<feature type="domain" description="C2H2-type" evidence="16">
    <location>
        <begin position="561"/>
        <end position="588"/>
    </location>
</feature>
<dbReference type="GO" id="GO:0005634">
    <property type="term" value="C:nucleus"/>
    <property type="evidence" value="ECO:0007669"/>
    <property type="project" value="UniProtKB-SubCell"/>
</dbReference>
<dbReference type="GeneID" id="103370112"/>
<keyword evidence="14" id="KW-0175">Coiled coil</keyword>
<feature type="domain" description="C2H2-type" evidence="16">
    <location>
        <begin position="326"/>
        <end position="353"/>
    </location>
</feature>
<feature type="compositionally biased region" description="Basic and acidic residues" evidence="15">
    <location>
        <begin position="986"/>
        <end position="995"/>
    </location>
</feature>
<evidence type="ECO:0000256" key="7">
    <source>
        <dbReference type="ARBA" id="ARBA00022833"/>
    </source>
</evidence>
<dbReference type="GO" id="GO:0003677">
    <property type="term" value="F:DNA binding"/>
    <property type="evidence" value="ECO:0007669"/>
    <property type="project" value="UniProtKB-KW"/>
</dbReference>
<dbReference type="FunFam" id="3.30.160.60:FF:000202">
    <property type="entry name" value="Zinc finger protein 574"/>
    <property type="match status" value="1"/>
</dbReference>
<evidence type="ECO:0000256" key="9">
    <source>
        <dbReference type="ARBA" id="ARBA00023015"/>
    </source>
</evidence>
<dbReference type="FunFam" id="3.30.160.60:FF:000557">
    <property type="entry name" value="zinc finger and SCAN domain-containing protein 29"/>
    <property type="match status" value="1"/>
</dbReference>
<feature type="region of interest" description="Disordered" evidence="15">
    <location>
        <begin position="145"/>
        <end position="263"/>
    </location>
</feature>
<feature type="domain" description="C2H2-type" evidence="16">
    <location>
        <begin position="1416"/>
        <end position="1443"/>
    </location>
</feature>
<protein>
    <submittedName>
        <fullName evidence="18">Uncharacterized protein LOC103370112</fullName>
    </submittedName>
</protein>
<dbReference type="FunFam" id="3.30.160.60:FF:001498">
    <property type="entry name" value="Zinc finger protein 404"/>
    <property type="match status" value="1"/>
</dbReference>
<evidence type="ECO:0000256" key="8">
    <source>
        <dbReference type="ARBA" id="ARBA00022843"/>
    </source>
</evidence>
<dbReference type="FunFam" id="3.30.160.60:FF:000690">
    <property type="entry name" value="Zinc finger protein 354C"/>
    <property type="match status" value="2"/>
</dbReference>
<keyword evidence="4" id="KW-0479">Metal-binding</keyword>
<dbReference type="Proteomes" id="UP000694891">
    <property type="component" value="Unplaced"/>
</dbReference>
<comment type="subcellular location">
    <subcellularLocation>
        <location evidence="1">Nucleus</location>
    </subcellularLocation>
</comment>
<keyword evidence="7" id="KW-0862">Zinc</keyword>
<feature type="domain" description="C2H2-type" evidence="16">
    <location>
        <begin position="1031"/>
        <end position="1058"/>
    </location>
</feature>
<feature type="domain" description="C2H2-type" evidence="16">
    <location>
        <begin position="1332"/>
        <end position="1359"/>
    </location>
</feature>
<feature type="domain" description="C2H2-type" evidence="16">
    <location>
        <begin position="1388"/>
        <end position="1415"/>
    </location>
</feature>
<evidence type="ECO:0000256" key="12">
    <source>
        <dbReference type="ARBA" id="ARBA00023242"/>
    </source>
</evidence>
<keyword evidence="17" id="KW-1185">Reference proteome</keyword>
<dbReference type="FunFam" id="3.30.160.60:FF:001289">
    <property type="entry name" value="Zinc finger protein 574"/>
    <property type="match status" value="1"/>
</dbReference>
<dbReference type="GO" id="GO:0008270">
    <property type="term" value="F:zinc ion binding"/>
    <property type="evidence" value="ECO:0007669"/>
    <property type="project" value="UniProtKB-KW"/>
</dbReference>
<evidence type="ECO:0000256" key="11">
    <source>
        <dbReference type="ARBA" id="ARBA00023163"/>
    </source>
</evidence>
<feature type="coiled-coil region" evidence="14">
    <location>
        <begin position="757"/>
        <end position="792"/>
    </location>
</feature>
<dbReference type="Pfam" id="PF13912">
    <property type="entry name" value="zf-C2H2_6"/>
    <property type="match status" value="4"/>
</dbReference>
<name>A0A9Y4NHB9_9TELE</name>
<accession>A0A9Y4NHB9</accession>
<keyword evidence="12" id="KW-0539">Nucleus</keyword>
<feature type="region of interest" description="Disordered" evidence="15">
    <location>
        <begin position="812"/>
        <end position="875"/>
    </location>
</feature>
<dbReference type="PROSITE" id="PS00028">
    <property type="entry name" value="ZINC_FINGER_C2H2_1"/>
    <property type="match status" value="25"/>
</dbReference>
<dbReference type="FunFam" id="3.30.160.60:FF:001954">
    <property type="entry name" value="Zinc finger protein 787"/>
    <property type="match status" value="1"/>
</dbReference>
<dbReference type="Pfam" id="PF00096">
    <property type="entry name" value="zf-C2H2"/>
    <property type="match status" value="15"/>
</dbReference>
<reference evidence="18" key="1">
    <citation type="submission" date="2025-08" db="UniProtKB">
        <authorList>
            <consortium name="RefSeq"/>
        </authorList>
    </citation>
    <scope>IDENTIFICATION</scope>
</reference>
<feature type="domain" description="C2H2-type" evidence="16">
    <location>
        <begin position="1360"/>
        <end position="1387"/>
    </location>
</feature>
<dbReference type="SMART" id="SM00746">
    <property type="entry name" value="TRASH"/>
    <property type="match status" value="4"/>
</dbReference>
<keyword evidence="6 13" id="KW-0863">Zinc-finger</keyword>
<feature type="domain" description="C2H2-type" evidence="16">
    <location>
        <begin position="299"/>
        <end position="326"/>
    </location>
</feature>
<feature type="domain" description="C2H2-type" evidence="16">
    <location>
        <begin position="505"/>
        <end position="532"/>
    </location>
</feature>
<keyword evidence="8" id="KW-0832">Ubl conjugation</keyword>
<dbReference type="FunFam" id="3.30.160.60:FF:000624">
    <property type="entry name" value="zinc finger protein 697"/>
    <property type="match status" value="1"/>
</dbReference>
<feature type="domain" description="C2H2-type" evidence="16">
    <location>
        <begin position="617"/>
        <end position="640"/>
    </location>
</feature>
<feature type="domain" description="C2H2-type" evidence="16">
    <location>
        <begin position="1444"/>
        <end position="1466"/>
    </location>
</feature>
<dbReference type="InterPro" id="IPR036236">
    <property type="entry name" value="Znf_C2H2_sf"/>
</dbReference>
<dbReference type="FunFam" id="3.30.160.60:FF:000417">
    <property type="entry name" value="Zinc finger protein"/>
    <property type="match status" value="1"/>
</dbReference>
<gene>
    <name evidence="18" type="primary">LOC103370112</name>
</gene>
<dbReference type="PANTHER" id="PTHR16515">
    <property type="entry name" value="PR DOMAIN ZINC FINGER PROTEIN"/>
    <property type="match status" value="1"/>
</dbReference>
<comment type="similarity">
    <text evidence="2">Belongs to the krueppel C2H2-type zinc-finger protein family.</text>
</comment>
<evidence type="ECO:0000313" key="17">
    <source>
        <dbReference type="Proteomes" id="UP000694891"/>
    </source>
</evidence>
<dbReference type="FunFam" id="3.30.160.60:FF:001325">
    <property type="entry name" value="zinc finger protein 200"/>
    <property type="match status" value="1"/>
</dbReference>
<feature type="compositionally biased region" description="Basic and acidic residues" evidence="15">
    <location>
        <begin position="846"/>
        <end position="860"/>
    </location>
</feature>
<evidence type="ECO:0000256" key="5">
    <source>
        <dbReference type="ARBA" id="ARBA00022737"/>
    </source>
</evidence>
<dbReference type="InterPro" id="IPR013087">
    <property type="entry name" value="Znf_C2H2_type"/>
</dbReference>
<keyword evidence="11" id="KW-0804">Transcription</keyword>
<feature type="domain" description="C2H2-type" evidence="16">
    <location>
        <begin position="1059"/>
        <end position="1081"/>
    </location>
</feature>
<dbReference type="FunFam" id="3.30.160.60:FF:001480">
    <property type="entry name" value="Si:cabz01071911.3"/>
    <property type="match status" value="1"/>
</dbReference>
<keyword evidence="3" id="KW-1017">Isopeptide bond</keyword>
<feature type="domain" description="C2H2-type" evidence="16">
    <location>
        <begin position="1273"/>
        <end position="1300"/>
    </location>
</feature>
<feature type="compositionally biased region" description="Acidic residues" evidence="15">
    <location>
        <begin position="999"/>
        <end position="1010"/>
    </location>
</feature>
<feature type="compositionally biased region" description="Basic residues" evidence="15">
    <location>
        <begin position="246"/>
        <end position="263"/>
    </location>
</feature>
<feature type="domain" description="C2H2-type" evidence="16">
    <location>
        <begin position="1111"/>
        <end position="1138"/>
    </location>
</feature>
<dbReference type="Gene3D" id="3.30.160.60">
    <property type="entry name" value="Classic Zinc Finger"/>
    <property type="match status" value="27"/>
</dbReference>
<evidence type="ECO:0000256" key="6">
    <source>
        <dbReference type="ARBA" id="ARBA00022771"/>
    </source>
</evidence>
<feature type="domain" description="C2H2-type" evidence="16">
    <location>
        <begin position="354"/>
        <end position="381"/>
    </location>
</feature>
<evidence type="ECO:0000256" key="2">
    <source>
        <dbReference type="ARBA" id="ARBA00006991"/>
    </source>
</evidence>
<dbReference type="RefSeq" id="XP_008297255.1">
    <property type="nucleotide sequence ID" value="XM_008299033.1"/>
</dbReference>
<feature type="domain" description="C2H2-type" evidence="16">
    <location>
        <begin position="1139"/>
        <end position="1166"/>
    </location>
</feature>
<feature type="region of interest" description="Disordered" evidence="15">
    <location>
        <begin position="979"/>
        <end position="1024"/>
    </location>
</feature>
<evidence type="ECO:0000256" key="3">
    <source>
        <dbReference type="ARBA" id="ARBA00022499"/>
    </source>
</evidence>
<evidence type="ECO:0000256" key="14">
    <source>
        <dbReference type="SAM" id="Coils"/>
    </source>
</evidence>
<dbReference type="InterPro" id="IPR011017">
    <property type="entry name" value="TRASH_dom"/>
</dbReference>
<dbReference type="GO" id="GO:0032502">
    <property type="term" value="P:developmental process"/>
    <property type="evidence" value="ECO:0007669"/>
    <property type="project" value="UniProtKB-ARBA"/>
</dbReference>
<feature type="domain" description="C2H2-type" evidence="16">
    <location>
        <begin position="1194"/>
        <end position="1222"/>
    </location>
</feature>
<proteinExistence type="inferred from homology"/>
<evidence type="ECO:0000313" key="18">
    <source>
        <dbReference type="RefSeq" id="XP_008297255.1"/>
    </source>
</evidence>
<dbReference type="FunFam" id="3.30.160.60:FF:000110">
    <property type="entry name" value="Zinc finger protein-like"/>
    <property type="match status" value="1"/>
</dbReference>
<evidence type="ECO:0000256" key="15">
    <source>
        <dbReference type="SAM" id="MobiDB-lite"/>
    </source>
</evidence>
<dbReference type="InterPro" id="IPR050331">
    <property type="entry name" value="Zinc_finger"/>
</dbReference>
<feature type="domain" description="C2H2-type" evidence="16">
    <location>
        <begin position="589"/>
        <end position="616"/>
    </location>
</feature>
<feature type="domain" description="C2H2-type" evidence="16">
    <location>
        <begin position="450"/>
        <end position="477"/>
    </location>
</feature>
<feature type="compositionally biased region" description="Low complexity" evidence="15">
    <location>
        <begin position="833"/>
        <end position="843"/>
    </location>
</feature>
<feature type="domain" description="C2H2-type" evidence="16">
    <location>
        <begin position="1301"/>
        <end position="1328"/>
    </location>
</feature>
<feature type="domain" description="C2H2-type" evidence="16">
    <location>
        <begin position="382"/>
        <end position="409"/>
    </location>
</feature>
<evidence type="ECO:0000259" key="16">
    <source>
        <dbReference type="PROSITE" id="PS50157"/>
    </source>
</evidence>
<feature type="domain" description="C2H2-type" evidence="16">
    <location>
        <begin position="882"/>
        <end position="909"/>
    </location>
</feature>
<keyword evidence="10" id="KW-0238">DNA-binding</keyword>
<dbReference type="SUPFAM" id="SSF57667">
    <property type="entry name" value="beta-beta-alpha zinc fingers"/>
    <property type="match status" value="15"/>
</dbReference>
<keyword evidence="9" id="KW-0805">Transcription regulation</keyword>
<sequence>MPPPSSRGRCLLSPLRSRLCASLSSSTRNSECLPPRWLSLFWSLRVRRSRRMCAVRLLRVSVHERISAAAEDFLLQLEKGEEAAELPALRALLTERLTAAAEEIVGLLEETVAEYEDRVERSEREICRQRRLLDAVLKPEVRLHRAGQSPVAAAGDSRAEPSAVTPGDTEVTGREGRSYQHLDSESLQSVSDPNLHPPLDPADLIDQDVSDVSVPPSPSYQPPVSGSSDGDPDSDWAEQNRALGSQRRKKRGRPPLATNKRKRSSPAQLFSCYVCGRSLQGKGFLLKHVLHACANNPDYRCGYCGDCLDSENNLRAHIQEHQLNSKTCSFCGKTFHSILAQELHVRLHTGEKPHSCHVCGKKFSQKGNLTSHLRVHAAEKPFKCKECSRAFCHMTSLERHMEEHSGAAVHSCSVCGQEFSKRHSLRRHIVTHRKDVIPKSKRYRGPAPSYCCKVCGVAFDRKSFLVKHVETHLQDAERCCGLCGHQYESADSLAVHLRSHRDTGSTCDTCGKCFPGHSALLMHLRIHTGEKPYTCSYCGKAFNQSGNLKTHLKIHTGERAFSCSLCGKGFTQKQTLDTHVRFHNKERRYLCQVCGKGFMQDVDLKRHMLIHTGEKPYGCRVCGKSFQARRSLNGHLKVHAAGAVGAAAEDEVEPVDGFYSGFIQLGQPPASSGSLAALSPGQTESGRAVFLPPGPRTEICTGMSEAEGSSRCGLRALADSVSEQLSRVGEEVLSLLEKRSGGSGCPGAPLRLLQLLRRLLSERLAAAAQRIVELLEREVEEYRRQLERQGRLLEAVLSPVVRLTRTDSSPLRTTAAVGDLPTDSTHLSMAPLSSTSSEVSSAESDADWRAGDMSDSKMTDRTGGGRRFSQQQATPLDRPESQHCFICGKTFRLRGNLLKHVETHSDDPQHLCGVCGQHVESLDDLSDHLRSHRETSGGTCNVCGKKFQNMETHMRSHTGIKPFSCDVCGKRFPRPGALRRHKKIHSRAEPLHLRTDGGQTEEDDSSEDGQLETLQPRRDGGHVSGQPAATLCCRVCGDSFHSRGFLRKHAETHCRDAASVCGVCSKQFDSPDDLLTHLQSHRETGGTCSICGKKFQNMETHMRSHTGVKPYCCGICAKRFPRPGALRRHKKIHSGERPHVCQYCGKTFIESSALKMHSRSHSWEVQDGDNLMPAADAQSLVSEAEDSRIPALALSCCKVCGEAFQSNGGLRKHAKSHSAESVCGICGENLQPSQMLTDHLQTHRDAGKICHICGKTYQNIETHMRSHTGVKPYRCVICGKSFPRPGALRRHKRIHSGERPYICEFCGKTFIDNGALMTHIRNHTGDKPANRVSCDTCGKSLASVHVLEVHKRIHTGEKPFQCRVCGKAFRQVGGLNAHMLTHTGEKPFGCSVCGKSFSTKGYLETHLRFHRKERPFSCPLCWKAFVTKNDLKKHLLTHSGEKPYGCRICGKSYQEKRSRDVHMKVHLDICSNKEPIRGQDTVQTDFIQL</sequence>
<organism evidence="17 18">
    <name type="scientific">Stegastes partitus</name>
    <name type="common">bicolor damselfish</name>
    <dbReference type="NCBI Taxonomy" id="144197"/>
    <lineage>
        <taxon>Eukaryota</taxon>
        <taxon>Metazoa</taxon>
        <taxon>Chordata</taxon>
        <taxon>Craniata</taxon>
        <taxon>Vertebrata</taxon>
        <taxon>Euteleostomi</taxon>
        <taxon>Actinopterygii</taxon>
        <taxon>Neopterygii</taxon>
        <taxon>Teleostei</taxon>
        <taxon>Neoteleostei</taxon>
        <taxon>Acanthomorphata</taxon>
        <taxon>Ovalentaria</taxon>
        <taxon>Pomacentridae</taxon>
        <taxon>Stegastes</taxon>
    </lineage>
</organism>
<evidence type="ECO:0000256" key="4">
    <source>
        <dbReference type="ARBA" id="ARBA00022723"/>
    </source>
</evidence>
<dbReference type="FunFam" id="3.30.160.60:FF:002343">
    <property type="entry name" value="Zinc finger protein 33A"/>
    <property type="match status" value="2"/>
</dbReference>
<evidence type="ECO:0000256" key="1">
    <source>
        <dbReference type="ARBA" id="ARBA00004123"/>
    </source>
</evidence>
<keyword evidence="5" id="KW-0677">Repeat</keyword>
<dbReference type="FunFam" id="3.30.160.60:FF:000446">
    <property type="entry name" value="Zinc finger protein"/>
    <property type="match status" value="1"/>
</dbReference>
<evidence type="ECO:0000256" key="10">
    <source>
        <dbReference type="ARBA" id="ARBA00023125"/>
    </source>
</evidence>